<reference evidence="5" key="1">
    <citation type="submission" date="2023-06" db="EMBL/GenBank/DDBJ databases">
        <authorList>
            <person name="Noh H."/>
        </authorList>
    </citation>
    <scope>NUCLEOTIDE SEQUENCE</scope>
    <source>
        <strain evidence="5">DUCC20226</strain>
    </source>
</reference>
<sequence length="1062" mass="116164">MAQVLGNSQVSESLGNTMAVATQKMPALPLDVGLKPTESGPNGEQDSQVVTITDLLLSKVRETPDAVFIQYPATAKGKSDYVGYTVTDVDRLADEAARQYAARGLRPEPKTEKCEVIALLATSNLDYVASLLALSRMGFSILFLSTRLTTEAYVNLLRLTGSSKLVVGNGFKTAAEQIKEQYPLSSYNIIEKSEHDLKSPSGPRFPYTRPTNASQQISFIVHSSGSTGLPKPIYQTHSACLANYSSGIPYRAFLMLPLFHNHGISVTFRGLIAGKKISMYNASLPLAGSTLIESLKATQPQSLHCVPYALKLMAETPGGIEELKKLSLVMYGGSSCPDDLGDRLTEAGVYVVGQYGTTETGQLMTSFRDPDDKGWNYMRPFPVTKKFIKMVPIGADTFECVVLDGLPSKTTSNSDDPPNSYHTRDTFTPHPTVPDAWRYLGRLDDRVTLVNGEKVLPIPYEHTIRQHDLVQEAVVFGVEKAVPGLMVIPSDKAASLSKEEILQALLPKIELANSRAEEFGRISQEMIEILDVGTEYPRTDKGTVIRAAFYKQFAKQIDDTYDRFAAPQASLLALEHDELVKYLLNIFRVNLGIANLESTTDFFEGGIDSRQAITARAQITRELDVGGNNVGSNVIFEYPNVELLAKHLNSLRTGVAEEADDELSAMAQLIEKYSNFHAREPGTIQPDGEAVLLTGATGSLGVNILAQLLRKRTVKKVFCLVRASTKDAAKARVISTLEGKGISSLTVEDMSRVSFLPADLSRPDLGLEEGNLDEILRSLTLVIHSAWAVNFNLGVRSFESQHIRGAHNLINICLQTKTVDPARFYFCSSISSAAATPLPATIGECHIENFSHAQAMGYARSKLVTEHIIKAAGDRTGMTASVLRVGQIVGDTTHGSWNTTEAIPLMIQSAKTIGALPALEETPSWMPVDLVAQAVIELSGVDSADGCHLPKSEVYNVQNNRLFHWTRDLLPALKKAGLDFKTVSQREWVDLLRKSDQNPETNPTIKLVDFFAQKYDNDKPGRSGLKFATQKAEAESEAMRNGFDVVGSGLVGTMVTWMESQW</sequence>
<dbReference type="PANTHER" id="PTHR43439:SF2">
    <property type="entry name" value="ENZYME, PUTATIVE (JCVI)-RELATED"/>
    <property type="match status" value="1"/>
</dbReference>
<dbReference type="SUPFAM" id="SSF51735">
    <property type="entry name" value="NAD(P)-binding Rossmann-fold domains"/>
    <property type="match status" value="1"/>
</dbReference>
<dbReference type="PROSITE" id="PS00455">
    <property type="entry name" value="AMP_BINDING"/>
    <property type="match status" value="1"/>
</dbReference>
<dbReference type="Gene3D" id="3.40.50.720">
    <property type="entry name" value="NAD(P)-binding Rossmann-like Domain"/>
    <property type="match status" value="1"/>
</dbReference>
<organism evidence="5 6">
    <name type="scientific">Phomopsis amygdali</name>
    <name type="common">Fusicoccum amygdali</name>
    <dbReference type="NCBI Taxonomy" id="1214568"/>
    <lineage>
        <taxon>Eukaryota</taxon>
        <taxon>Fungi</taxon>
        <taxon>Dikarya</taxon>
        <taxon>Ascomycota</taxon>
        <taxon>Pezizomycotina</taxon>
        <taxon>Sordariomycetes</taxon>
        <taxon>Sordariomycetidae</taxon>
        <taxon>Diaporthales</taxon>
        <taxon>Diaporthaceae</taxon>
        <taxon>Diaporthe</taxon>
    </lineage>
</organism>
<dbReference type="EMBL" id="JAUJFL010000009">
    <property type="protein sequence ID" value="KAK2597885.1"/>
    <property type="molecule type" value="Genomic_DNA"/>
</dbReference>
<dbReference type="InterPro" id="IPR013120">
    <property type="entry name" value="FAR_NAD-bd"/>
</dbReference>
<dbReference type="Gene3D" id="1.10.1200.10">
    <property type="entry name" value="ACP-like"/>
    <property type="match status" value="1"/>
</dbReference>
<comment type="caution">
    <text evidence="5">The sequence shown here is derived from an EMBL/GenBank/DDBJ whole genome shotgun (WGS) entry which is preliminary data.</text>
</comment>
<evidence type="ECO:0000256" key="2">
    <source>
        <dbReference type="ARBA" id="ARBA00022553"/>
    </source>
</evidence>
<dbReference type="Gene3D" id="3.40.50.12780">
    <property type="entry name" value="N-terminal domain of ligase-like"/>
    <property type="match status" value="1"/>
</dbReference>
<evidence type="ECO:0000313" key="5">
    <source>
        <dbReference type="EMBL" id="KAK2597885.1"/>
    </source>
</evidence>
<proteinExistence type="predicted"/>
<gene>
    <name evidence="5" type="ORF">N8I77_012640</name>
</gene>
<feature type="compositionally biased region" description="Polar residues" evidence="3">
    <location>
        <begin position="408"/>
        <end position="421"/>
    </location>
</feature>
<evidence type="ECO:0000313" key="6">
    <source>
        <dbReference type="Proteomes" id="UP001265746"/>
    </source>
</evidence>
<dbReference type="Pfam" id="PF07993">
    <property type="entry name" value="NAD_binding_4"/>
    <property type="match status" value="1"/>
</dbReference>
<keyword evidence="1" id="KW-0596">Phosphopantetheine</keyword>
<dbReference type="InterPro" id="IPR036291">
    <property type="entry name" value="NAD(P)-bd_dom_sf"/>
</dbReference>
<feature type="domain" description="Carrier" evidence="4">
    <location>
        <begin position="574"/>
        <end position="652"/>
    </location>
</feature>
<dbReference type="InterPro" id="IPR000873">
    <property type="entry name" value="AMP-dep_synth/lig_dom"/>
</dbReference>
<keyword evidence="6" id="KW-1185">Reference proteome</keyword>
<dbReference type="AlphaFoldDB" id="A0AAD9VXN0"/>
<evidence type="ECO:0000259" key="4">
    <source>
        <dbReference type="PROSITE" id="PS50075"/>
    </source>
</evidence>
<dbReference type="SUPFAM" id="SSF56801">
    <property type="entry name" value="Acetyl-CoA synthetase-like"/>
    <property type="match status" value="1"/>
</dbReference>
<dbReference type="InterPro" id="IPR020845">
    <property type="entry name" value="AMP-binding_CS"/>
</dbReference>
<dbReference type="PANTHER" id="PTHR43439">
    <property type="entry name" value="PHENYLACETATE-COENZYME A LIGASE"/>
    <property type="match status" value="1"/>
</dbReference>
<dbReference type="Proteomes" id="UP001265746">
    <property type="component" value="Unassembled WGS sequence"/>
</dbReference>
<accession>A0AAD9VXN0</accession>
<dbReference type="InterPro" id="IPR036736">
    <property type="entry name" value="ACP-like_sf"/>
</dbReference>
<dbReference type="SUPFAM" id="SSF47336">
    <property type="entry name" value="ACP-like"/>
    <property type="match status" value="1"/>
</dbReference>
<dbReference type="Pfam" id="PF23562">
    <property type="entry name" value="AMP-binding_C_3"/>
    <property type="match status" value="1"/>
</dbReference>
<dbReference type="InterPro" id="IPR009081">
    <property type="entry name" value="PP-bd_ACP"/>
</dbReference>
<dbReference type="InterPro" id="IPR042099">
    <property type="entry name" value="ANL_N_sf"/>
</dbReference>
<dbReference type="Pfam" id="PF00501">
    <property type="entry name" value="AMP-binding"/>
    <property type="match status" value="1"/>
</dbReference>
<dbReference type="PROSITE" id="PS50075">
    <property type="entry name" value="CARRIER"/>
    <property type="match status" value="1"/>
</dbReference>
<protein>
    <recommendedName>
        <fullName evidence="4">Carrier domain-containing protein</fullName>
    </recommendedName>
</protein>
<evidence type="ECO:0000256" key="3">
    <source>
        <dbReference type="SAM" id="MobiDB-lite"/>
    </source>
</evidence>
<evidence type="ECO:0000256" key="1">
    <source>
        <dbReference type="ARBA" id="ARBA00022450"/>
    </source>
</evidence>
<feature type="region of interest" description="Disordered" evidence="3">
    <location>
        <begin position="408"/>
        <end position="427"/>
    </location>
</feature>
<dbReference type="Pfam" id="PF00550">
    <property type="entry name" value="PP-binding"/>
    <property type="match status" value="1"/>
</dbReference>
<name>A0AAD9VXN0_PHOAM</name>
<dbReference type="InterPro" id="IPR051414">
    <property type="entry name" value="Adenylate-forming_Reductase"/>
</dbReference>
<keyword evidence="2" id="KW-0597">Phosphoprotein</keyword>